<dbReference type="Proteomes" id="UP000009097">
    <property type="component" value="Unassembled WGS sequence"/>
</dbReference>
<gene>
    <name evidence="1" type="ORF">FOXG_19479</name>
</gene>
<dbReference type="VEuPathDB" id="FungiDB:FOXG_19479"/>
<dbReference type="RefSeq" id="XP_018243069.1">
    <property type="nucleotide sequence ID" value="XM_018399701.1"/>
</dbReference>
<accession>A0A0J9V0D5</accession>
<proteinExistence type="predicted"/>
<name>A0A0J9V0D5_FUSO4</name>
<organism evidence="1 2">
    <name type="scientific">Fusarium oxysporum f. sp. lycopersici (strain 4287 / CBS 123668 / FGSC 9935 / NRRL 34936)</name>
    <name type="common">Fusarium vascular wilt of tomato</name>
    <dbReference type="NCBI Taxonomy" id="426428"/>
    <lineage>
        <taxon>Eukaryota</taxon>
        <taxon>Fungi</taxon>
        <taxon>Dikarya</taxon>
        <taxon>Ascomycota</taxon>
        <taxon>Pezizomycotina</taxon>
        <taxon>Sordariomycetes</taxon>
        <taxon>Hypocreomycetidae</taxon>
        <taxon>Hypocreales</taxon>
        <taxon>Nectriaceae</taxon>
        <taxon>Fusarium</taxon>
        <taxon>Fusarium oxysporum species complex</taxon>
    </lineage>
</organism>
<dbReference type="AlphaFoldDB" id="A0A0J9V0D5"/>
<reference evidence="1" key="2">
    <citation type="journal article" date="2010" name="Nature">
        <title>Comparative genomics reveals mobile pathogenicity chromosomes in Fusarium.</title>
        <authorList>
            <person name="Ma L.J."/>
            <person name="van der Does H.C."/>
            <person name="Borkovich K.A."/>
            <person name="Coleman J.J."/>
            <person name="Daboussi M.J."/>
            <person name="Di Pietro A."/>
            <person name="Dufresne M."/>
            <person name="Freitag M."/>
            <person name="Grabherr M."/>
            <person name="Henrissat B."/>
            <person name="Houterman P.M."/>
            <person name="Kang S."/>
            <person name="Shim W.B."/>
            <person name="Woloshuk C."/>
            <person name="Xie X."/>
            <person name="Xu J.R."/>
            <person name="Antoniw J."/>
            <person name="Baker S.E."/>
            <person name="Bluhm B.H."/>
            <person name="Breakspear A."/>
            <person name="Brown D.W."/>
            <person name="Butchko R.A."/>
            <person name="Chapman S."/>
            <person name="Coulson R."/>
            <person name="Coutinho P.M."/>
            <person name="Danchin E.G."/>
            <person name="Diener A."/>
            <person name="Gale L.R."/>
            <person name="Gardiner D.M."/>
            <person name="Goff S."/>
            <person name="Hammond-Kosack K.E."/>
            <person name="Hilburn K."/>
            <person name="Hua-Van A."/>
            <person name="Jonkers W."/>
            <person name="Kazan K."/>
            <person name="Kodira C.D."/>
            <person name="Koehrsen M."/>
            <person name="Kumar L."/>
            <person name="Lee Y.H."/>
            <person name="Li L."/>
            <person name="Manners J.M."/>
            <person name="Miranda-Saavedra D."/>
            <person name="Mukherjee M."/>
            <person name="Park G."/>
            <person name="Park J."/>
            <person name="Park S.Y."/>
            <person name="Proctor R.H."/>
            <person name="Regev A."/>
            <person name="Ruiz-Roldan M.C."/>
            <person name="Sain D."/>
            <person name="Sakthikumar S."/>
            <person name="Sykes S."/>
            <person name="Schwartz D.C."/>
            <person name="Turgeon B.G."/>
            <person name="Wapinski I."/>
            <person name="Yoder O."/>
            <person name="Young S."/>
            <person name="Zeng Q."/>
            <person name="Zhou S."/>
            <person name="Galagan J."/>
            <person name="Cuomo C.A."/>
            <person name="Kistler H.C."/>
            <person name="Rep M."/>
        </authorList>
    </citation>
    <scope>NUCLEOTIDE SEQUENCE [LARGE SCALE GENOMIC DNA]</scope>
    <source>
        <strain evidence="1">4287</strain>
    </source>
</reference>
<reference evidence="1" key="1">
    <citation type="submission" date="2007-04" db="EMBL/GenBank/DDBJ databases">
        <authorList>
            <consortium name="The Broad Institute Genome Sequencing Platform"/>
            <person name="Birren B."/>
            <person name="Lander E."/>
            <person name="Galagan J."/>
            <person name="Nusbaum C."/>
            <person name="Devon K."/>
            <person name="Ma L.-J."/>
            <person name="Jaffe D."/>
            <person name="Butler J."/>
            <person name="Alvarez P."/>
            <person name="Gnerre S."/>
            <person name="Grabherr M."/>
            <person name="Kleber M."/>
            <person name="Mauceli E."/>
            <person name="Brockman W."/>
            <person name="MacCallum I.A."/>
            <person name="Young S."/>
            <person name="LaButti K."/>
            <person name="DeCaprio D."/>
            <person name="Crawford M."/>
            <person name="Koehrsen M."/>
            <person name="Engels R."/>
            <person name="Montgomery P."/>
            <person name="Pearson M."/>
            <person name="Howarth C."/>
            <person name="Larson L."/>
            <person name="White J."/>
            <person name="O'Leary S."/>
            <person name="Kodira C."/>
            <person name="Zeng Q."/>
            <person name="Yandava C."/>
            <person name="Alvarado L."/>
            <person name="Kistler C."/>
            <person name="Shim W.-B."/>
            <person name="Kang S."/>
            <person name="Woloshuk C."/>
        </authorList>
    </citation>
    <scope>NUCLEOTIDE SEQUENCE</scope>
    <source>
        <strain evidence="1">4287</strain>
    </source>
</reference>
<dbReference type="KEGG" id="fox:FOXG_19479"/>
<dbReference type="GeneID" id="28960185"/>
<dbReference type="OrthoDB" id="538223at2759"/>
<sequence>MSSQDGAYFLPVQKTPYLANDPTIGQYINKPNPFLFLLPYAGVDRKKFLTSQEAATIVFPSGRAQGHRNIFLRSIEAMSKTLERNIYGLRYPGFSIDKLDIPSPDPLTSVRYSCVFWIDHLCEAPNKYSQSQGDLRDSGPVHRFLEGYLLYWIEASSLSGAMFDIVYTIGSLERLLKCPASLAYFH</sequence>
<evidence type="ECO:0000313" key="2">
    <source>
        <dbReference type="Proteomes" id="UP000009097"/>
    </source>
</evidence>
<evidence type="ECO:0000313" key="1">
    <source>
        <dbReference type="EMBL" id="KNB05024.1"/>
    </source>
</evidence>
<protein>
    <submittedName>
        <fullName evidence="1">Uncharacterized protein</fullName>
    </submittedName>
</protein>
<dbReference type="EMBL" id="DS231703">
    <property type="protein sequence ID" value="KNB05024.1"/>
    <property type="molecule type" value="Genomic_DNA"/>
</dbReference>